<dbReference type="GO" id="GO:0003676">
    <property type="term" value="F:nucleic acid binding"/>
    <property type="evidence" value="ECO:0007669"/>
    <property type="project" value="InterPro"/>
</dbReference>
<dbReference type="OrthoDB" id="203687at2759"/>
<dbReference type="AlphaFoldDB" id="A0A9W6ZAU3"/>
<accession>A0A9W6ZAU3</accession>
<dbReference type="GO" id="GO:0032259">
    <property type="term" value="P:methylation"/>
    <property type="evidence" value="ECO:0007669"/>
    <property type="project" value="InterPro"/>
</dbReference>
<name>A0A9W6ZAU3_9STRA</name>
<dbReference type="GO" id="GO:0008168">
    <property type="term" value="F:methyltransferase activity"/>
    <property type="evidence" value="ECO:0007669"/>
    <property type="project" value="InterPro"/>
</dbReference>
<keyword evidence="2" id="KW-1185">Reference proteome</keyword>
<dbReference type="Proteomes" id="UP001165082">
    <property type="component" value="Unassembled WGS sequence"/>
</dbReference>
<protein>
    <submittedName>
        <fullName evidence="1">Uncharacterized protein</fullName>
    </submittedName>
</protein>
<organism evidence="1 2">
    <name type="scientific">Triparma retinervis</name>
    <dbReference type="NCBI Taxonomy" id="2557542"/>
    <lineage>
        <taxon>Eukaryota</taxon>
        <taxon>Sar</taxon>
        <taxon>Stramenopiles</taxon>
        <taxon>Ochrophyta</taxon>
        <taxon>Bolidophyceae</taxon>
        <taxon>Parmales</taxon>
        <taxon>Triparmaceae</taxon>
        <taxon>Triparma</taxon>
    </lineage>
</organism>
<dbReference type="EMBL" id="BRXZ01001811">
    <property type="protein sequence ID" value="GMH46765.1"/>
    <property type="molecule type" value="Genomic_DNA"/>
</dbReference>
<reference evidence="1" key="1">
    <citation type="submission" date="2022-07" db="EMBL/GenBank/DDBJ databases">
        <title>Genome analysis of Parmales, a sister group of diatoms, reveals the evolutionary specialization of diatoms from phago-mixotrophs to photoautotrophs.</title>
        <authorList>
            <person name="Ban H."/>
            <person name="Sato S."/>
            <person name="Yoshikawa S."/>
            <person name="Kazumasa Y."/>
            <person name="Nakamura Y."/>
            <person name="Ichinomiya M."/>
            <person name="Saitoh K."/>
            <person name="Sato N."/>
            <person name="Blanc-Mathieu R."/>
            <person name="Endo H."/>
            <person name="Kuwata A."/>
            <person name="Ogata H."/>
        </authorList>
    </citation>
    <scope>NUCLEOTIDE SEQUENCE</scope>
</reference>
<comment type="caution">
    <text evidence="1">The sequence shown here is derived from an EMBL/GenBank/DDBJ whole genome shotgun (WGS) entry which is preliminary data.</text>
</comment>
<evidence type="ECO:0000313" key="2">
    <source>
        <dbReference type="Proteomes" id="UP001165082"/>
    </source>
</evidence>
<dbReference type="InterPro" id="IPR002052">
    <property type="entry name" value="DNA_methylase_N6_adenine_CS"/>
</dbReference>
<dbReference type="PANTHER" id="PTHR39444">
    <property type="entry name" value="SITE-SPECIFIC DNA-METHYLTRANSFERASE (ADENINE-SPECIFIC)"/>
    <property type="match status" value="1"/>
</dbReference>
<dbReference type="PROSITE" id="PS00092">
    <property type="entry name" value="N6_MTASE"/>
    <property type="match status" value="1"/>
</dbReference>
<dbReference type="PANTHER" id="PTHR39444:SF3">
    <property type="entry name" value="SITE-SPECIFIC DNA-METHYLTRANSFERASE (ADENINE-SPECIFIC)"/>
    <property type="match status" value="1"/>
</dbReference>
<sequence>MSSTFPSLKIINLPRDFYSDVAQGTTPPFDMVVTNPPYSSSHKSRCLTWLSSPSGGLSGAGYACLLPSYCRGKSYWREACAEAEGLGFRCFVIAPLVRYDYDQVMGKGFDESPFKSSWFCAVREGEWGRQTLSYLHHVGGKGDALSSVYVRPGSASVSGPGEREWFKVGFITACTYDEEEEEDEWSPEIAMITAAKAATQLANSAMRQKRLIVEHACVIDKNFREYKSDADVGLGLQMEEGNLVCQVPPYGVEGSIEEDDGGDMFEYGFVGLGNLALYKDFRARWGGGGDGDAVLEPFYDRDAVLGWIDSKVSSSSSVVLTTTMAKGEEVAGPTIHVMDEKHRAELVAITRKLGDCYVYENGVLEDVL</sequence>
<proteinExistence type="predicted"/>
<gene>
    <name evidence="1" type="ORF">TrRE_jg6632</name>
</gene>
<evidence type="ECO:0000313" key="1">
    <source>
        <dbReference type="EMBL" id="GMH46765.1"/>
    </source>
</evidence>